<keyword evidence="1" id="KW-0812">Transmembrane</keyword>
<keyword evidence="1" id="KW-1133">Transmembrane helix</keyword>
<accession>A0A9C7BPV8</accession>
<proteinExistence type="predicted"/>
<organism evidence="2">
    <name type="scientific">Litopenaeus vannamei majanivirus Nimav-1_LVa</name>
    <dbReference type="NCBI Taxonomy" id="2984273"/>
    <lineage>
        <taxon>Viruses</taxon>
        <taxon>Viruses incertae sedis</taxon>
        <taxon>Naldaviricetes</taxon>
        <taxon>Nimaviridae</taxon>
    </lineage>
</organism>
<evidence type="ECO:0000256" key="1">
    <source>
        <dbReference type="SAM" id="Phobius"/>
    </source>
</evidence>
<feature type="transmembrane region" description="Helical" evidence="1">
    <location>
        <begin position="7"/>
        <end position="29"/>
    </location>
</feature>
<reference evidence="2" key="1">
    <citation type="submission" date="2022-10" db="EMBL/GenBank/DDBJ databases">
        <title>Genome sequences of endogenous nimaviruses in decapod crustaceans.</title>
        <authorList>
            <person name="Kawato S."/>
            <person name="Nozaki R."/>
            <person name="Kondo H."/>
            <person name="Hirono I."/>
        </authorList>
    </citation>
    <scope>NUCLEOTIDE SEQUENCE</scope>
    <source>
        <strain evidence="2">Lva-Nima_1</strain>
    </source>
</reference>
<sequence>MVLYLSLIIEVVVFIMFMVSIIILVIIWYNNKQHENYFTSNNIKKQETKIYPIFLLDRDISNKKVYAKEHYLNTEEFILFTILFRTIREFRPLTCKDDLGWYHYTYHITGCVLADILWSEEKEDPVTTNSNSNSSSSSIKDSTTTMYIILKNLSSDEINQMYIDFVYNLKQGDFDIIKDAKIRGDIKWMIKSIDDLVGDMNIVREKKDE</sequence>
<dbReference type="EMBL" id="LC738872">
    <property type="protein sequence ID" value="BDT62130.1"/>
    <property type="molecule type" value="Genomic_DNA"/>
</dbReference>
<keyword evidence="1" id="KW-0472">Membrane</keyword>
<protein>
    <submittedName>
        <fullName evidence="2">Wsv021-like protein</fullName>
    </submittedName>
</protein>
<evidence type="ECO:0000313" key="2">
    <source>
        <dbReference type="EMBL" id="BDT62130.1"/>
    </source>
</evidence>
<name>A0A9C7BPV8_9VIRU</name>